<proteinExistence type="predicted"/>
<dbReference type="EMBL" id="PDCK01000045">
    <property type="protein sequence ID" value="PRQ17966.1"/>
    <property type="molecule type" value="Genomic_DNA"/>
</dbReference>
<dbReference type="Gramene" id="PRQ17966">
    <property type="protein sequence ID" value="PRQ17966"/>
    <property type="gene ID" value="RchiOBHm_Chr7g0200701"/>
</dbReference>
<organism evidence="2 3">
    <name type="scientific">Rosa chinensis</name>
    <name type="common">China rose</name>
    <dbReference type="NCBI Taxonomy" id="74649"/>
    <lineage>
        <taxon>Eukaryota</taxon>
        <taxon>Viridiplantae</taxon>
        <taxon>Streptophyta</taxon>
        <taxon>Embryophyta</taxon>
        <taxon>Tracheophyta</taxon>
        <taxon>Spermatophyta</taxon>
        <taxon>Magnoliopsida</taxon>
        <taxon>eudicotyledons</taxon>
        <taxon>Gunneridae</taxon>
        <taxon>Pentapetalae</taxon>
        <taxon>rosids</taxon>
        <taxon>fabids</taxon>
        <taxon>Rosales</taxon>
        <taxon>Rosaceae</taxon>
        <taxon>Rosoideae</taxon>
        <taxon>Rosoideae incertae sedis</taxon>
        <taxon>Rosa</taxon>
    </lineage>
</organism>
<dbReference type="AlphaFoldDB" id="A0A2P6P7Q7"/>
<feature type="compositionally biased region" description="Basic and acidic residues" evidence="1">
    <location>
        <begin position="50"/>
        <end position="64"/>
    </location>
</feature>
<name>A0A2P6P7Q7_ROSCH</name>
<evidence type="ECO:0000313" key="3">
    <source>
        <dbReference type="Proteomes" id="UP000238479"/>
    </source>
</evidence>
<gene>
    <name evidence="2" type="ORF">RchiOBHm_Chr7g0200701</name>
</gene>
<reference evidence="2 3" key="1">
    <citation type="journal article" date="2018" name="Nat. Genet.">
        <title>The Rosa genome provides new insights in the design of modern roses.</title>
        <authorList>
            <person name="Bendahmane M."/>
        </authorList>
    </citation>
    <scope>NUCLEOTIDE SEQUENCE [LARGE SCALE GENOMIC DNA]</scope>
    <source>
        <strain evidence="3">cv. Old Blush</strain>
    </source>
</reference>
<evidence type="ECO:0000256" key="1">
    <source>
        <dbReference type="SAM" id="MobiDB-lite"/>
    </source>
</evidence>
<sequence>MAPKMRWTRTKRFLQDCHDENHSSQREVQEISDHQNLAGSISEAENAISGRDEEHQIHPRSRRGEHQMHFNCLSVYKFRITYVVY</sequence>
<keyword evidence="3" id="KW-1185">Reference proteome</keyword>
<accession>A0A2P6P7Q7</accession>
<comment type="caution">
    <text evidence="2">The sequence shown here is derived from an EMBL/GenBank/DDBJ whole genome shotgun (WGS) entry which is preliminary data.</text>
</comment>
<feature type="region of interest" description="Disordered" evidence="1">
    <location>
        <begin position="41"/>
        <end position="64"/>
    </location>
</feature>
<evidence type="ECO:0000313" key="2">
    <source>
        <dbReference type="EMBL" id="PRQ17966.1"/>
    </source>
</evidence>
<protein>
    <submittedName>
        <fullName evidence="2">Uncharacterized protein</fullName>
    </submittedName>
</protein>
<dbReference type="Proteomes" id="UP000238479">
    <property type="component" value="Chromosome 7"/>
</dbReference>